<reference evidence="3 4" key="2">
    <citation type="submission" date="2018-03" db="EMBL/GenBank/DDBJ databases">
        <title>The ancient ancestry and fast evolution of plastids.</title>
        <authorList>
            <person name="Moore K.R."/>
            <person name="Magnabosco C."/>
            <person name="Momper L."/>
            <person name="Gold D.A."/>
            <person name="Bosak T."/>
            <person name="Fournier G.P."/>
        </authorList>
    </citation>
    <scope>NUCLEOTIDE SEQUENCE [LARGE SCALE GENOMIC DNA]</scope>
    <source>
        <strain evidence="3 4">CCAP 1448/3</strain>
    </source>
</reference>
<dbReference type="Pfam" id="PF03551">
    <property type="entry name" value="PadR"/>
    <property type="match status" value="1"/>
</dbReference>
<protein>
    <submittedName>
        <fullName evidence="3">PadR family transcriptional regulator</fullName>
    </submittedName>
</protein>
<evidence type="ECO:0000259" key="2">
    <source>
        <dbReference type="Pfam" id="PF03551"/>
    </source>
</evidence>
<sequence>MGGADGNTSPRPNQTRYGGFRKLSPGSVYPTLQMLEEGGYLTSSTEGGKRIYTITDQGRQLLAERGQQPTSDSPWDAFKNPQELRELRHVATELASLLMQVARKGKTEEIQRVRQLLEQVKRDIYLMLAER</sequence>
<evidence type="ECO:0000256" key="1">
    <source>
        <dbReference type="SAM" id="MobiDB-lite"/>
    </source>
</evidence>
<keyword evidence="4" id="KW-1185">Reference proteome</keyword>
<gene>
    <name evidence="3" type="ORF">C7B64_04600</name>
</gene>
<organism evidence="3 4">
    <name type="scientific">Merismopedia glauca CCAP 1448/3</name>
    <dbReference type="NCBI Taxonomy" id="1296344"/>
    <lineage>
        <taxon>Bacteria</taxon>
        <taxon>Bacillati</taxon>
        <taxon>Cyanobacteriota</taxon>
        <taxon>Cyanophyceae</taxon>
        <taxon>Synechococcales</taxon>
        <taxon>Merismopediaceae</taxon>
        <taxon>Merismopedia</taxon>
    </lineage>
</organism>
<dbReference type="PANTHER" id="PTHR43252">
    <property type="entry name" value="TRANSCRIPTIONAL REGULATOR YQJI"/>
    <property type="match status" value="1"/>
</dbReference>
<feature type="compositionally biased region" description="Polar residues" evidence="1">
    <location>
        <begin position="1"/>
        <end position="16"/>
    </location>
</feature>
<dbReference type="Gene3D" id="1.10.10.10">
    <property type="entry name" value="Winged helix-like DNA-binding domain superfamily/Winged helix DNA-binding domain"/>
    <property type="match status" value="1"/>
</dbReference>
<dbReference type="InterPro" id="IPR005149">
    <property type="entry name" value="Tscrpt_reg_PadR_N"/>
</dbReference>
<dbReference type="InterPro" id="IPR036390">
    <property type="entry name" value="WH_DNA-bd_sf"/>
</dbReference>
<accession>A0A2T1C7I4</accession>
<reference evidence="3 4" key="1">
    <citation type="submission" date="2018-02" db="EMBL/GenBank/DDBJ databases">
        <authorList>
            <person name="Cohen D.B."/>
            <person name="Kent A.D."/>
        </authorList>
    </citation>
    <scope>NUCLEOTIDE SEQUENCE [LARGE SCALE GENOMIC DNA]</scope>
    <source>
        <strain evidence="3 4">CCAP 1448/3</strain>
    </source>
</reference>
<name>A0A2T1C7I4_9CYAN</name>
<dbReference type="EMBL" id="PVWJ01000015">
    <property type="protein sequence ID" value="PSB04245.1"/>
    <property type="molecule type" value="Genomic_DNA"/>
</dbReference>
<dbReference type="InterPro" id="IPR036388">
    <property type="entry name" value="WH-like_DNA-bd_sf"/>
</dbReference>
<dbReference type="AlphaFoldDB" id="A0A2T1C7I4"/>
<feature type="region of interest" description="Disordered" evidence="1">
    <location>
        <begin position="1"/>
        <end position="23"/>
    </location>
</feature>
<evidence type="ECO:0000313" key="4">
    <source>
        <dbReference type="Proteomes" id="UP000238762"/>
    </source>
</evidence>
<dbReference type="OrthoDB" id="9814826at2"/>
<proteinExistence type="predicted"/>
<dbReference type="PANTHER" id="PTHR43252:SF2">
    <property type="entry name" value="TRANSCRIPTION REGULATOR, PADR-LIKE FAMILY"/>
    <property type="match status" value="1"/>
</dbReference>
<dbReference type="RefSeq" id="WP_106287477.1">
    <property type="nucleotide sequence ID" value="NZ_CAWNTC010000200.1"/>
</dbReference>
<dbReference type="SUPFAM" id="SSF46785">
    <property type="entry name" value="Winged helix' DNA-binding domain"/>
    <property type="match status" value="1"/>
</dbReference>
<evidence type="ECO:0000313" key="3">
    <source>
        <dbReference type="EMBL" id="PSB04245.1"/>
    </source>
</evidence>
<dbReference type="Proteomes" id="UP000238762">
    <property type="component" value="Unassembled WGS sequence"/>
</dbReference>
<comment type="caution">
    <text evidence="3">The sequence shown here is derived from an EMBL/GenBank/DDBJ whole genome shotgun (WGS) entry which is preliminary data.</text>
</comment>
<feature type="domain" description="Transcription regulator PadR N-terminal" evidence="2">
    <location>
        <begin position="15"/>
        <end position="64"/>
    </location>
</feature>